<name>A0A1H7NX38_9NOCA</name>
<feature type="transmembrane region" description="Helical" evidence="8">
    <location>
        <begin position="385"/>
        <end position="405"/>
    </location>
</feature>
<keyword evidence="5 8" id="KW-1133">Transmembrane helix</keyword>
<sequence length="432" mass="46783">MTPPPRATPAAGRALPSHPLFLGSLAALALAVIVAHDRVVPMGYPLWGLFQNGLDLLVYRSGGATVLRPVGLYDHALHGGMWFTYPPFSAILFAPLNAVSAELTTILGYLANFAILYLVVLLCWRQLGYRQDRRLYVATGLMTVVFTWLEPVRTTIWLGQINLLLMLLIVWDLGRPEGSRLRGIGVGIATGIKLTPGLFIVELLVTRQWRAAATAIAGFLATVVVGFVVIFSDSWSYWTAVILHSTRIGETAWPANQSAAGVLARWLDVADPPLLLWALCAAALTALGLGASWLAHQRGQALLATTLCGLTSAAVSPFSWGHHWVWFVPLLVLAMHRALGAGRATAWLLPAALALPLLCWTHEFPDGVQAIGLFMVPTSDALAPLFAAVYPLMFIVVAVATLVALRPSPRRRRAEPEVSPDRNCDLPHITVT</sequence>
<feature type="transmembrane region" description="Helical" evidence="8">
    <location>
        <begin position="133"/>
        <end position="149"/>
    </location>
</feature>
<dbReference type="Proteomes" id="UP000198677">
    <property type="component" value="Unassembled WGS sequence"/>
</dbReference>
<keyword evidence="4 8" id="KW-0812">Transmembrane</keyword>
<dbReference type="RefSeq" id="WP_072751471.1">
    <property type="nucleotide sequence ID" value="NZ_FOAW01000007.1"/>
</dbReference>
<keyword evidence="3 9" id="KW-0808">Transferase</keyword>
<evidence type="ECO:0000256" key="7">
    <source>
        <dbReference type="ARBA" id="ARBA00024033"/>
    </source>
</evidence>
<protein>
    <submittedName>
        <fullName evidence="9">Alpha-1,2-mannosyltransferase</fullName>
    </submittedName>
</protein>
<evidence type="ECO:0000256" key="5">
    <source>
        <dbReference type="ARBA" id="ARBA00022989"/>
    </source>
</evidence>
<proteinExistence type="inferred from homology"/>
<evidence type="ECO:0000256" key="2">
    <source>
        <dbReference type="ARBA" id="ARBA00022475"/>
    </source>
</evidence>
<feature type="transmembrane region" description="Helical" evidence="8">
    <location>
        <begin position="301"/>
        <end position="318"/>
    </location>
</feature>
<keyword evidence="10" id="KW-1185">Reference proteome</keyword>
<dbReference type="Pfam" id="PF09594">
    <property type="entry name" value="GT87"/>
    <property type="match status" value="1"/>
</dbReference>
<dbReference type="InterPro" id="IPR018584">
    <property type="entry name" value="GT87"/>
</dbReference>
<feature type="transmembrane region" description="Helical" evidence="8">
    <location>
        <begin position="211"/>
        <end position="231"/>
    </location>
</feature>
<evidence type="ECO:0000256" key="6">
    <source>
        <dbReference type="ARBA" id="ARBA00023136"/>
    </source>
</evidence>
<evidence type="ECO:0000256" key="4">
    <source>
        <dbReference type="ARBA" id="ARBA00022692"/>
    </source>
</evidence>
<evidence type="ECO:0000256" key="8">
    <source>
        <dbReference type="SAM" id="Phobius"/>
    </source>
</evidence>
<dbReference type="OrthoDB" id="9774600at2"/>
<keyword evidence="6 8" id="KW-0472">Membrane</keyword>
<keyword evidence="2" id="KW-1003">Cell membrane</keyword>
<dbReference type="AlphaFoldDB" id="A0A1H7NX38"/>
<comment type="similarity">
    <text evidence="7">Belongs to the glycosyltransferase 87 family.</text>
</comment>
<dbReference type="GO" id="GO:0005886">
    <property type="term" value="C:plasma membrane"/>
    <property type="evidence" value="ECO:0007669"/>
    <property type="project" value="UniProtKB-SubCell"/>
</dbReference>
<keyword evidence="9" id="KW-0328">Glycosyltransferase</keyword>
<comment type="subcellular location">
    <subcellularLocation>
        <location evidence="1">Cell membrane</location>
        <topology evidence="1">Multi-pass membrane protein</topology>
    </subcellularLocation>
</comment>
<gene>
    <name evidence="9" type="ORF">SAMN05444583_107179</name>
</gene>
<dbReference type="EMBL" id="FOAW01000007">
    <property type="protein sequence ID" value="SEL28170.1"/>
    <property type="molecule type" value="Genomic_DNA"/>
</dbReference>
<reference evidence="10" key="1">
    <citation type="submission" date="2016-10" db="EMBL/GenBank/DDBJ databases">
        <authorList>
            <person name="Varghese N."/>
            <person name="Submissions S."/>
        </authorList>
    </citation>
    <scope>NUCLEOTIDE SEQUENCE [LARGE SCALE GENOMIC DNA]</scope>
    <source>
        <strain evidence="10">DSM 44675</strain>
    </source>
</reference>
<feature type="transmembrane region" description="Helical" evidence="8">
    <location>
        <begin position="274"/>
        <end position="294"/>
    </location>
</feature>
<dbReference type="GO" id="GO:0016758">
    <property type="term" value="F:hexosyltransferase activity"/>
    <property type="evidence" value="ECO:0007669"/>
    <property type="project" value="InterPro"/>
</dbReference>
<feature type="transmembrane region" description="Helical" evidence="8">
    <location>
        <begin position="106"/>
        <end position="124"/>
    </location>
</feature>
<accession>A0A1H7NX38</accession>
<evidence type="ECO:0000256" key="3">
    <source>
        <dbReference type="ARBA" id="ARBA00022679"/>
    </source>
</evidence>
<evidence type="ECO:0000313" key="10">
    <source>
        <dbReference type="Proteomes" id="UP000198677"/>
    </source>
</evidence>
<evidence type="ECO:0000313" key="9">
    <source>
        <dbReference type="EMBL" id="SEL28170.1"/>
    </source>
</evidence>
<organism evidence="9 10">
    <name type="scientific">Rhodococcus maanshanensis</name>
    <dbReference type="NCBI Taxonomy" id="183556"/>
    <lineage>
        <taxon>Bacteria</taxon>
        <taxon>Bacillati</taxon>
        <taxon>Actinomycetota</taxon>
        <taxon>Actinomycetes</taxon>
        <taxon>Mycobacteriales</taxon>
        <taxon>Nocardiaceae</taxon>
        <taxon>Rhodococcus</taxon>
    </lineage>
</organism>
<evidence type="ECO:0000256" key="1">
    <source>
        <dbReference type="ARBA" id="ARBA00004651"/>
    </source>
</evidence>